<dbReference type="CDD" id="cd05403">
    <property type="entry name" value="NT_KNTase_like"/>
    <property type="match status" value="1"/>
</dbReference>
<dbReference type="SUPFAM" id="SSF81301">
    <property type="entry name" value="Nucleotidyltransferase"/>
    <property type="match status" value="1"/>
</dbReference>
<name>A0A0G0XQY1_9BACT</name>
<dbReference type="Gene3D" id="3.30.460.10">
    <property type="entry name" value="Beta Polymerase, domain 2"/>
    <property type="match status" value="1"/>
</dbReference>
<protein>
    <submittedName>
        <fullName evidence="2">Polymerase III subunit beta protein</fullName>
    </submittedName>
</protein>
<proteinExistence type="predicted"/>
<evidence type="ECO:0000259" key="1">
    <source>
        <dbReference type="Pfam" id="PF18765"/>
    </source>
</evidence>
<dbReference type="STRING" id="1619048.UU49_C0008G0020"/>
<feature type="domain" description="Polymerase beta nucleotidyltransferase" evidence="1">
    <location>
        <begin position="16"/>
        <end position="95"/>
    </location>
</feature>
<sequence length="102" mass="11524">MLRLEHHSAEKLKQELKDIVGRHLDLKFYDIFFFGSRVIGKGNAQSDIDVGIEGAKSVPADALSNIKEEIANLPILYKIEIVDFTNVSPDFKKVAKQKIEKI</sequence>
<gene>
    <name evidence="2" type="ORF">UU49_C0008G0020</name>
</gene>
<dbReference type="InterPro" id="IPR043519">
    <property type="entry name" value="NT_sf"/>
</dbReference>
<reference evidence="2 3" key="1">
    <citation type="journal article" date="2015" name="Nature">
        <title>rRNA introns, odd ribosomes, and small enigmatic genomes across a large radiation of phyla.</title>
        <authorList>
            <person name="Brown C.T."/>
            <person name="Hug L.A."/>
            <person name="Thomas B.C."/>
            <person name="Sharon I."/>
            <person name="Castelle C.J."/>
            <person name="Singh A."/>
            <person name="Wilkins M.J."/>
            <person name="Williams K.H."/>
            <person name="Banfield J.F."/>
        </authorList>
    </citation>
    <scope>NUCLEOTIDE SEQUENCE [LARGE SCALE GENOMIC DNA]</scope>
</reference>
<evidence type="ECO:0000313" key="3">
    <source>
        <dbReference type="Proteomes" id="UP000034108"/>
    </source>
</evidence>
<organism evidence="2 3">
    <name type="scientific">Candidatus Magasanikbacteria bacterium GW2011_GWC2_41_17</name>
    <dbReference type="NCBI Taxonomy" id="1619048"/>
    <lineage>
        <taxon>Bacteria</taxon>
        <taxon>Candidatus Magasanikiibacteriota</taxon>
    </lineage>
</organism>
<dbReference type="Proteomes" id="UP000034108">
    <property type="component" value="Unassembled WGS sequence"/>
</dbReference>
<dbReference type="AlphaFoldDB" id="A0A0G0XQY1"/>
<dbReference type="InterPro" id="IPR041633">
    <property type="entry name" value="Polbeta"/>
</dbReference>
<accession>A0A0G0XQY1</accession>
<dbReference type="Pfam" id="PF18765">
    <property type="entry name" value="Polbeta"/>
    <property type="match status" value="1"/>
</dbReference>
<dbReference type="EMBL" id="LCAV01000008">
    <property type="protein sequence ID" value="KKR99300.1"/>
    <property type="molecule type" value="Genomic_DNA"/>
</dbReference>
<evidence type="ECO:0000313" key="2">
    <source>
        <dbReference type="EMBL" id="KKR99300.1"/>
    </source>
</evidence>
<comment type="caution">
    <text evidence="2">The sequence shown here is derived from an EMBL/GenBank/DDBJ whole genome shotgun (WGS) entry which is preliminary data.</text>
</comment>